<name>A0A1H9RF12_9RHOB</name>
<dbReference type="STRING" id="641238.SAMN04490244_102251"/>
<dbReference type="GO" id="GO:0006355">
    <property type="term" value="P:regulation of DNA-templated transcription"/>
    <property type="evidence" value="ECO:0007669"/>
    <property type="project" value="InterPro"/>
</dbReference>
<dbReference type="SMART" id="SM00862">
    <property type="entry name" value="Trans_reg_C"/>
    <property type="match status" value="1"/>
</dbReference>
<feature type="domain" description="OmpR/PhoB-type" evidence="7">
    <location>
        <begin position="123"/>
        <end position="222"/>
    </location>
</feature>
<dbReference type="GO" id="GO:0000976">
    <property type="term" value="F:transcription cis-regulatory region binding"/>
    <property type="evidence" value="ECO:0007669"/>
    <property type="project" value="TreeGrafter"/>
</dbReference>
<dbReference type="PANTHER" id="PTHR48111:SF1">
    <property type="entry name" value="TWO-COMPONENT RESPONSE REGULATOR ORR33"/>
    <property type="match status" value="1"/>
</dbReference>
<evidence type="ECO:0000256" key="1">
    <source>
        <dbReference type="ARBA" id="ARBA00022553"/>
    </source>
</evidence>
<evidence type="ECO:0000256" key="5">
    <source>
        <dbReference type="ARBA" id="ARBA00023163"/>
    </source>
</evidence>
<evidence type="ECO:0000313" key="8">
    <source>
        <dbReference type="EMBL" id="SER71390.1"/>
    </source>
</evidence>
<dbReference type="InterPro" id="IPR016032">
    <property type="entry name" value="Sig_transdc_resp-reg_C-effctor"/>
</dbReference>
<accession>A0A1H9RF12</accession>
<keyword evidence="5" id="KW-0804">Transcription</keyword>
<sequence>MRVLVTETTWAATAMAHDLMSQGLLISRVETAADFLHALDHGAQDAVVLDPTLPDLAGPAALRTLRARSATLPALVLPPRRETDRAALYEAGADLVLGSARMRPAESAARLRTMVRRATGFATDRIEHGPLTLDLGARRVTVAGTLLHLTRLEYEIVEMMVLRAGHLIGKDEMMTRLYAWDDEPEIRILDVYVCRIRKKIAAAGGPSDAIETAFGRGYRFTPAPLVAAA</sequence>
<dbReference type="CDD" id="cd00383">
    <property type="entry name" value="trans_reg_C"/>
    <property type="match status" value="1"/>
</dbReference>
<dbReference type="InterPro" id="IPR039420">
    <property type="entry name" value="WalR-like"/>
</dbReference>
<evidence type="ECO:0000313" key="9">
    <source>
        <dbReference type="Proteomes" id="UP000198885"/>
    </source>
</evidence>
<dbReference type="GO" id="GO:0000156">
    <property type="term" value="F:phosphorelay response regulator activity"/>
    <property type="evidence" value="ECO:0007669"/>
    <property type="project" value="TreeGrafter"/>
</dbReference>
<evidence type="ECO:0000256" key="3">
    <source>
        <dbReference type="ARBA" id="ARBA00023015"/>
    </source>
</evidence>
<dbReference type="InterPro" id="IPR036388">
    <property type="entry name" value="WH-like_DNA-bd_sf"/>
</dbReference>
<organism evidence="8 9">
    <name type="scientific">Tranquillimonas rosea</name>
    <dbReference type="NCBI Taxonomy" id="641238"/>
    <lineage>
        <taxon>Bacteria</taxon>
        <taxon>Pseudomonadati</taxon>
        <taxon>Pseudomonadota</taxon>
        <taxon>Alphaproteobacteria</taxon>
        <taxon>Rhodobacterales</taxon>
        <taxon>Roseobacteraceae</taxon>
        <taxon>Tranquillimonas</taxon>
    </lineage>
</organism>
<evidence type="ECO:0000256" key="4">
    <source>
        <dbReference type="ARBA" id="ARBA00023125"/>
    </source>
</evidence>
<dbReference type="InterPro" id="IPR001867">
    <property type="entry name" value="OmpR/PhoB-type_DNA-bd"/>
</dbReference>
<protein>
    <submittedName>
        <fullName evidence="8">Two-component system, cell cycle response regulator CtrA</fullName>
    </submittedName>
</protein>
<keyword evidence="9" id="KW-1185">Reference proteome</keyword>
<proteinExistence type="predicted"/>
<reference evidence="8 9" key="1">
    <citation type="submission" date="2016-10" db="EMBL/GenBank/DDBJ databases">
        <authorList>
            <person name="de Groot N.N."/>
        </authorList>
    </citation>
    <scope>NUCLEOTIDE SEQUENCE [LARGE SCALE GENOMIC DNA]</scope>
    <source>
        <strain evidence="8 9">DSM 23042</strain>
    </source>
</reference>
<dbReference type="Proteomes" id="UP000198885">
    <property type="component" value="Unassembled WGS sequence"/>
</dbReference>
<dbReference type="OrthoDB" id="7873839at2"/>
<dbReference type="InterPro" id="IPR011006">
    <property type="entry name" value="CheY-like_superfamily"/>
</dbReference>
<keyword evidence="1" id="KW-0597">Phosphoprotein</keyword>
<keyword evidence="3" id="KW-0805">Transcription regulation</keyword>
<dbReference type="EMBL" id="FOGU01000002">
    <property type="protein sequence ID" value="SER71390.1"/>
    <property type="molecule type" value="Genomic_DNA"/>
</dbReference>
<keyword evidence="2" id="KW-0902">Two-component regulatory system</keyword>
<keyword evidence="4 6" id="KW-0238">DNA-binding</keyword>
<dbReference type="SUPFAM" id="SSF46894">
    <property type="entry name" value="C-terminal effector domain of the bipartite response regulators"/>
    <property type="match status" value="1"/>
</dbReference>
<dbReference type="AlphaFoldDB" id="A0A1H9RF12"/>
<evidence type="ECO:0000259" key="7">
    <source>
        <dbReference type="PROSITE" id="PS51755"/>
    </source>
</evidence>
<dbReference type="RefSeq" id="WP_092688907.1">
    <property type="nucleotide sequence ID" value="NZ_CBDDGO010000004.1"/>
</dbReference>
<dbReference type="Gene3D" id="3.40.50.2300">
    <property type="match status" value="1"/>
</dbReference>
<dbReference type="GO" id="GO:0005829">
    <property type="term" value="C:cytosol"/>
    <property type="evidence" value="ECO:0007669"/>
    <property type="project" value="TreeGrafter"/>
</dbReference>
<dbReference type="Gene3D" id="1.10.10.10">
    <property type="entry name" value="Winged helix-like DNA-binding domain superfamily/Winged helix DNA-binding domain"/>
    <property type="match status" value="1"/>
</dbReference>
<dbReference type="PROSITE" id="PS51755">
    <property type="entry name" value="OMPR_PHOB"/>
    <property type="match status" value="1"/>
</dbReference>
<gene>
    <name evidence="8" type="ORF">SAMN04490244_102251</name>
</gene>
<evidence type="ECO:0000256" key="2">
    <source>
        <dbReference type="ARBA" id="ARBA00023012"/>
    </source>
</evidence>
<evidence type="ECO:0000256" key="6">
    <source>
        <dbReference type="PROSITE-ProRule" id="PRU01091"/>
    </source>
</evidence>
<dbReference type="GO" id="GO:0032993">
    <property type="term" value="C:protein-DNA complex"/>
    <property type="evidence" value="ECO:0007669"/>
    <property type="project" value="TreeGrafter"/>
</dbReference>
<feature type="DNA-binding region" description="OmpR/PhoB-type" evidence="6">
    <location>
        <begin position="123"/>
        <end position="222"/>
    </location>
</feature>
<dbReference type="PANTHER" id="PTHR48111">
    <property type="entry name" value="REGULATOR OF RPOS"/>
    <property type="match status" value="1"/>
</dbReference>
<dbReference type="Pfam" id="PF00486">
    <property type="entry name" value="Trans_reg_C"/>
    <property type="match status" value="1"/>
</dbReference>
<dbReference type="SUPFAM" id="SSF52172">
    <property type="entry name" value="CheY-like"/>
    <property type="match status" value="1"/>
</dbReference>